<feature type="compositionally biased region" description="Basic and acidic residues" evidence="1">
    <location>
        <begin position="479"/>
        <end position="492"/>
    </location>
</feature>
<evidence type="ECO:0000256" key="1">
    <source>
        <dbReference type="SAM" id="MobiDB-lite"/>
    </source>
</evidence>
<proteinExistence type="predicted"/>
<feature type="region of interest" description="Disordered" evidence="1">
    <location>
        <begin position="319"/>
        <end position="420"/>
    </location>
</feature>
<feature type="region of interest" description="Disordered" evidence="1">
    <location>
        <begin position="551"/>
        <end position="604"/>
    </location>
</feature>
<feature type="compositionally biased region" description="Low complexity" evidence="1">
    <location>
        <begin position="403"/>
        <end position="419"/>
    </location>
</feature>
<accession>A0A7S1MSI2</accession>
<evidence type="ECO:0000313" key="2">
    <source>
        <dbReference type="EMBL" id="CAD9139830.1"/>
    </source>
</evidence>
<sequence>MSTATPPASVRRRQRTAASGVFSEAASGDFRMSASMHHHGHHRAHRRNPRRMWRLLRHCLVAHARLLRYVVRLTSAEEATLRRVYTKHEAAKGTGNARLALAKLGLLPTDADLARLSQHGTVVSFEDFAAVVVDKKRQFARQRRQNERCNAVTGSLAEFFDVDDEGRQRLDRDHLTSVLGQFGVQAEGALPADADLTAPNVAAALGLQHGDSPDGRSPTDDFDATGDIWHVHPVAQERERQQATNAAAADAINRSTRHTIGGISFDFDELNGSAAITGGHALDTSASRGVVAMPAPTRRRKSILQLTQELTKTFSCANRPDASASVTSPPAKGARGGARTPANFRPVMDGASPKSASALFASPAHGAREVPRTPPCDDHEDRTADMPTFADDVGDDAPFGPDASMRAANRSSSPSRALAPVGAPSWTAFAEDGDDDDDALFHWLQPMGTQRAMAAMRGDPQPRPLRPLSQEQQRGLVQRMERDVERRRDRARTASRSRSKPKGFVVDSVSRHGCLSPIPSAPAKLLLMPPRAHSAGTGRTAAATIHGRLVSVPDTRPPFDSRPTTASDSRTRSRACALRPPTPASSTVMAAERLPPPPANGGRALAVAQGHMSKWLRGGEYAAKSAGPLPMCAKRKTPSS</sequence>
<dbReference type="AlphaFoldDB" id="A0A7S1MSI2"/>
<name>A0A7S1MSI2_NEODS</name>
<gene>
    <name evidence="2" type="ORF">NDES1114_LOCUS27066</name>
</gene>
<feature type="compositionally biased region" description="Basic and acidic residues" evidence="1">
    <location>
        <begin position="366"/>
        <end position="384"/>
    </location>
</feature>
<protein>
    <submittedName>
        <fullName evidence="2">Uncharacterized protein</fullName>
    </submittedName>
</protein>
<dbReference type="EMBL" id="HBGF01040406">
    <property type="protein sequence ID" value="CAD9139830.1"/>
    <property type="molecule type" value="Transcribed_RNA"/>
</dbReference>
<organism evidence="2">
    <name type="scientific">Neobodo designis</name>
    <name type="common">Flagellated protozoan</name>
    <name type="synonym">Bodo designis</name>
    <dbReference type="NCBI Taxonomy" id="312471"/>
    <lineage>
        <taxon>Eukaryota</taxon>
        <taxon>Discoba</taxon>
        <taxon>Euglenozoa</taxon>
        <taxon>Kinetoplastea</taxon>
        <taxon>Metakinetoplastina</taxon>
        <taxon>Neobodonida</taxon>
        <taxon>Neobodo</taxon>
    </lineage>
</organism>
<feature type="region of interest" description="Disordered" evidence="1">
    <location>
        <begin position="1"/>
        <end position="21"/>
    </location>
</feature>
<feature type="region of interest" description="Disordered" evidence="1">
    <location>
        <begin position="457"/>
        <end position="505"/>
    </location>
</feature>
<reference evidence="2" key="1">
    <citation type="submission" date="2021-01" db="EMBL/GenBank/DDBJ databases">
        <authorList>
            <person name="Corre E."/>
            <person name="Pelletier E."/>
            <person name="Niang G."/>
            <person name="Scheremetjew M."/>
            <person name="Finn R."/>
            <person name="Kale V."/>
            <person name="Holt S."/>
            <person name="Cochrane G."/>
            <person name="Meng A."/>
            <person name="Brown T."/>
            <person name="Cohen L."/>
        </authorList>
    </citation>
    <scope>NUCLEOTIDE SEQUENCE</scope>
    <source>
        <strain evidence="2">CCAP 1951/1</strain>
    </source>
</reference>